<feature type="compositionally biased region" description="Polar residues" evidence="1">
    <location>
        <begin position="53"/>
        <end position="64"/>
    </location>
</feature>
<feature type="compositionally biased region" description="Polar residues" evidence="1">
    <location>
        <begin position="146"/>
        <end position="155"/>
    </location>
</feature>
<protein>
    <submittedName>
        <fullName evidence="3">Uncharacterized protein</fullName>
    </submittedName>
</protein>
<feature type="compositionally biased region" description="Basic and acidic residues" evidence="1">
    <location>
        <begin position="76"/>
        <end position="119"/>
    </location>
</feature>
<dbReference type="AlphaFoldDB" id="A0AAP0CZ58"/>
<proteinExistence type="predicted"/>
<feature type="region of interest" description="Disordered" evidence="1">
    <location>
        <begin position="53"/>
        <end position="320"/>
    </location>
</feature>
<sequence>MFRSPRSRNGRNKRSKIKPVIQISMLIGVSIWLLYQIHHSDDKKSSVTTKISQALNNDGSTNISKLGRKVLRPKVKATEEHHQVDDEQNDGKEGSEEAGEDHESGEHEEVGENEHSDDKEDKEDKEDNEEINETKQGEEIEERVNGNKSNKQENQVVVVEDMEKKKSADMKDVEMSDPSEDEDDNDDVDQSVRGEAENDKMMDNGEDDSEENDTSGGQRPSVDHYENDTKKQTAQLVNNAPDSYFYETNAANYMKSTTNDENTKADGESEEKDENTKADSESEEKDDVSLLEEKEALTDLETLPESRTGGSINLDNAATE</sequence>
<evidence type="ECO:0000256" key="2">
    <source>
        <dbReference type="SAM" id="Phobius"/>
    </source>
</evidence>
<gene>
    <name evidence="3" type="ORF">SSX86_019113</name>
</gene>
<keyword evidence="2" id="KW-0472">Membrane</keyword>
<keyword evidence="4" id="KW-1185">Reference proteome</keyword>
<feature type="compositionally biased region" description="Basic and acidic residues" evidence="1">
    <location>
        <begin position="287"/>
        <end position="297"/>
    </location>
</feature>
<dbReference type="PANTHER" id="PTHR33700:SF4">
    <property type="entry name" value="MYB-LIKE PROTEIN X"/>
    <property type="match status" value="1"/>
</dbReference>
<keyword evidence="2" id="KW-1133">Transmembrane helix</keyword>
<feature type="compositionally biased region" description="Basic and acidic residues" evidence="1">
    <location>
        <begin position="161"/>
        <end position="174"/>
    </location>
</feature>
<dbReference type="Proteomes" id="UP001408789">
    <property type="component" value="Unassembled WGS sequence"/>
</dbReference>
<comment type="caution">
    <text evidence="3">The sequence shown here is derived from an EMBL/GenBank/DDBJ whole genome shotgun (WGS) entry which is preliminary data.</text>
</comment>
<feature type="compositionally biased region" description="Basic and acidic residues" evidence="1">
    <location>
        <begin position="190"/>
        <end position="203"/>
    </location>
</feature>
<evidence type="ECO:0000313" key="3">
    <source>
        <dbReference type="EMBL" id="KAK9061929.1"/>
    </source>
</evidence>
<feature type="transmembrane region" description="Helical" evidence="2">
    <location>
        <begin position="20"/>
        <end position="38"/>
    </location>
</feature>
<feature type="compositionally biased region" description="Polar residues" evidence="1">
    <location>
        <begin position="232"/>
        <end position="241"/>
    </location>
</feature>
<feature type="compositionally biased region" description="Basic and acidic residues" evidence="1">
    <location>
        <begin position="221"/>
        <end position="231"/>
    </location>
</feature>
<feature type="compositionally biased region" description="Acidic residues" evidence="1">
    <location>
        <begin position="204"/>
        <end position="213"/>
    </location>
</feature>
<accession>A0AAP0CZ58</accession>
<feature type="compositionally biased region" description="Basic residues" evidence="1">
    <location>
        <begin position="66"/>
        <end position="75"/>
    </location>
</feature>
<evidence type="ECO:0000313" key="4">
    <source>
        <dbReference type="Proteomes" id="UP001408789"/>
    </source>
</evidence>
<feature type="compositionally biased region" description="Polar residues" evidence="1">
    <location>
        <begin position="308"/>
        <end position="320"/>
    </location>
</feature>
<name>A0AAP0CZ58_9ASTR</name>
<dbReference type="EMBL" id="JBCNJP010000019">
    <property type="protein sequence ID" value="KAK9061929.1"/>
    <property type="molecule type" value="Genomic_DNA"/>
</dbReference>
<reference evidence="3 4" key="1">
    <citation type="submission" date="2024-04" db="EMBL/GenBank/DDBJ databases">
        <title>The reference genome of an endangered Asteraceae, Deinandra increscens subsp. villosa, native to the Central Coast of California.</title>
        <authorList>
            <person name="Guilliams M."/>
            <person name="Hasenstab-Lehman K."/>
            <person name="Meyer R."/>
            <person name="Mcevoy S."/>
        </authorList>
    </citation>
    <scope>NUCLEOTIDE SEQUENCE [LARGE SCALE GENOMIC DNA]</scope>
    <source>
        <tissue evidence="3">Leaf</tissue>
    </source>
</reference>
<feature type="compositionally biased region" description="Acidic residues" evidence="1">
    <location>
        <begin position="120"/>
        <end position="131"/>
    </location>
</feature>
<feature type="compositionally biased region" description="Basic and acidic residues" evidence="1">
    <location>
        <begin position="132"/>
        <end position="145"/>
    </location>
</feature>
<organism evidence="3 4">
    <name type="scientific">Deinandra increscens subsp. villosa</name>
    <dbReference type="NCBI Taxonomy" id="3103831"/>
    <lineage>
        <taxon>Eukaryota</taxon>
        <taxon>Viridiplantae</taxon>
        <taxon>Streptophyta</taxon>
        <taxon>Embryophyta</taxon>
        <taxon>Tracheophyta</taxon>
        <taxon>Spermatophyta</taxon>
        <taxon>Magnoliopsida</taxon>
        <taxon>eudicotyledons</taxon>
        <taxon>Gunneridae</taxon>
        <taxon>Pentapetalae</taxon>
        <taxon>asterids</taxon>
        <taxon>campanulids</taxon>
        <taxon>Asterales</taxon>
        <taxon>Asteraceae</taxon>
        <taxon>Asteroideae</taxon>
        <taxon>Heliantheae alliance</taxon>
        <taxon>Madieae</taxon>
        <taxon>Madiinae</taxon>
        <taxon>Deinandra</taxon>
    </lineage>
</organism>
<feature type="compositionally biased region" description="Polar residues" evidence="1">
    <location>
        <begin position="249"/>
        <end position="260"/>
    </location>
</feature>
<keyword evidence="2" id="KW-0812">Transmembrane</keyword>
<evidence type="ECO:0000256" key="1">
    <source>
        <dbReference type="SAM" id="MobiDB-lite"/>
    </source>
</evidence>
<dbReference type="PANTHER" id="PTHR33700">
    <property type="entry name" value="MYB-LIKE PROTEIN X"/>
    <property type="match status" value="1"/>
</dbReference>
<feature type="compositionally biased region" description="Acidic residues" evidence="1">
    <location>
        <begin position="175"/>
        <end position="189"/>
    </location>
</feature>